<accession>A0A8T0IBH7</accession>
<name>A0A8T0IBH7_CERPU</name>
<keyword evidence="1" id="KW-0732">Signal</keyword>
<protein>
    <submittedName>
        <fullName evidence="2">Uncharacterized protein</fullName>
    </submittedName>
</protein>
<evidence type="ECO:0000313" key="2">
    <source>
        <dbReference type="EMBL" id="KAG0580171.1"/>
    </source>
</evidence>
<feature type="chain" id="PRO_5035816859" evidence="1">
    <location>
        <begin position="17"/>
        <end position="50"/>
    </location>
</feature>
<proteinExistence type="predicted"/>
<evidence type="ECO:0000256" key="1">
    <source>
        <dbReference type="SAM" id="SignalP"/>
    </source>
</evidence>
<sequence>MEVCALLLWWIRVTSAILERELYSRELREPRLPKMIMAAFVHALWMHANC</sequence>
<keyword evidence="3" id="KW-1185">Reference proteome</keyword>
<dbReference type="Proteomes" id="UP000822688">
    <property type="component" value="Chromosome 4"/>
</dbReference>
<dbReference type="EMBL" id="CM026424">
    <property type="protein sequence ID" value="KAG0580171.1"/>
    <property type="molecule type" value="Genomic_DNA"/>
</dbReference>
<organism evidence="2 3">
    <name type="scientific">Ceratodon purpureus</name>
    <name type="common">Fire moss</name>
    <name type="synonym">Dicranum purpureum</name>
    <dbReference type="NCBI Taxonomy" id="3225"/>
    <lineage>
        <taxon>Eukaryota</taxon>
        <taxon>Viridiplantae</taxon>
        <taxon>Streptophyta</taxon>
        <taxon>Embryophyta</taxon>
        <taxon>Bryophyta</taxon>
        <taxon>Bryophytina</taxon>
        <taxon>Bryopsida</taxon>
        <taxon>Dicranidae</taxon>
        <taxon>Pseudoditrichales</taxon>
        <taxon>Ditrichaceae</taxon>
        <taxon>Ceratodon</taxon>
    </lineage>
</organism>
<gene>
    <name evidence="2" type="ORF">KC19_4G153400</name>
</gene>
<reference evidence="2" key="1">
    <citation type="submission" date="2020-06" db="EMBL/GenBank/DDBJ databases">
        <title>WGS assembly of Ceratodon purpureus strain R40.</title>
        <authorList>
            <person name="Carey S.B."/>
            <person name="Jenkins J."/>
            <person name="Shu S."/>
            <person name="Lovell J.T."/>
            <person name="Sreedasyam A."/>
            <person name="Maumus F."/>
            <person name="Tiley G.P."/>
            <person name="Fernandez-Pozo N."/>
            <person name="Barry K."/>
            <person name="Chen C."/>
            <person name="Wang M."/>
            <person name="Lipzen A."/>
            <person name="Daum C."/>
            <person name="Saski C.A."/>
            <person name="Payton A.C."/>
            <person name="Mcbreen J.C."/>
            <person name="Conrad R.E."/>
            <person name="Kollar L.M."/>
            <person name="Olsson S."/>
            <person name="Huttunen S."/>
            <person name="Landis J.B."/>
            <person name="Wickett N.J."/>
            <person name="Johnson M.G."/>
            <person name="Rensing S.A."/>
            <person name="Grimwood J."/>
            <person name="Schmutz J."/>
            <person name="Mcdaniel S.F."/>
        </authorList>
    </citation>
    <scope>NUCLEOTIDE SEQUENCE</scope>
    <source>
        <strain evidence="2">R40</strain>
    </source>
</reference>
<evidence type="ECO:0000313" key="3">
    <source>
        <dbReference type="Proteomes" id="UP000822688"/>
    </source>
</evidence>
<feature type="signal peptide" evidence="1">
    <location>
        <begin position="1"/>
        <end position="16"/>
    </location>
</feature>
<comment type="caution">
    <text evidence="2">The sequence shown here is derived from an EMBL/GenBank/DDBJ whole genome shotgun (WGS) entry which is preliminary data.</text>
</comment>
<dbReference type="AlphaFoldDB" id="A0A8T0IBH7"/>